<dbReference type="RefSeq" id="WP_089898925.1">
    <property type="nucleotide sequence ID" value="NZ_FOJG01000002.1"/>
</dbReference>
<dbReference type="PANTHER" id="PTHR45947">
    <property type="entry name" value="SULFOQUINOVOSYL TRANSFERASE SQD2"/>
    <property type="match status" value="1"/>
</dbReference>
<dbReference type="InterPro" id="IPR001296">
    <property type="entry name" value="Glyco_trans_1"/>
</dbReference>
<evidence type="ECO:0000259" key="1">
    <source>
        <dbReference type="Pfam" id="PF00534"/>
    </source>
</evidence>
<dbReference type="CDD" id="cd03801">
    <property type="entry name" value="GT4_PimA-like"/>
    <property type="match status" value="1"/>
</dbReference>
<protein>
    <submittedName>
        <fullName evidence="2">Glycosyltransferase involved in cell wall bisynthesis</fullName>
    </submittedName>
</protein>
<dbReference type="OrthoDB" id="9790710at2"/>
<dbReference type="STRING" id="29529.SAMN04488122_4859"/>
<feature type="domain" description="Glycosyl transferase family 1" evidence="1">
    <location>
        <begin position="207"/>
        <end position="363"/>
    </location>
</feature>
<evidence type="ECO:0000313" key="2">
    <source>
        <dbReference type="EMBL" id="SEW52474.1"/>
    </source>
</evidence>
<keyword evidence="3" id="KW-1185">Reference proteome</keyword>
<dbReference type="GO" id="GO:0016757">
    <property type="term" value="F:glycosyltransferase activity"/>
    <property type="evidence" value="ECO:0007669"/>
    <property type="project" value="InterPro"/>
</dbReference>
<dbReference type="PANTHER" id="PTHR45947:SF3">
    <property type="entry name" value="SULFOQUINOVOSYL TRANSFERASE SQD2"/>
    <property type="match status" value="1"/>
</dbReference>
<keyword evidence="2" id="KW-0808">Transferase</keyword>
<dbReference type="AlphaFoldDB" id="A0A1I0S8N4"/>
<dbReference type="Pfam" id="PF00534">
    <property type="entry name" value="Glycos_transf_1"/>
    <property type="match status" value="1"/>
</dbReference>
<sequence length="382" mass="43737">MAKILLQAWVVSKRGNEYFLPYTHWVYLNEIVKYYDEVGLLSPVKVMGEHEAGLVSLSSFNHVVVHELPYSDSYKAAVKHYKSYRAAYQQLNQYDIVYLRYPTPLGWLSKRFLGKKKRIVHFVGDPIDAAWVNPNFRTLKKLALISFFMPEHMAYIWACKGAKVFTNGHHLKQKLARWRINATPVISSTLNEADFHLDETKQLPRHGLKLLYVGYLRKAKGVEVVIKAFARVQQKYPGATLTIAGSGEFERELKMLVKDSSLEGKVTFLGHIDNRTTLNTLFRTHHIFCFASLSEGSPRVILEGMANGINILSTPVGSLPAVFKQEHDIMYADFNDEKAFSDRIAYLVEHPESAASLRKRAYEKVKEFTIQVFIKKIFTNEG</sequence>
<proteinExistence type="predicted"/>
<name>A0A1I0S8N4_9BACT</name>
<reference evidence="3" key="1">
    <citation type="submission" date="2016-10" db="EMBL/GenBank/DDBJ databases">
        <authorList>
            <person name="Varghese N."/>
            <person name="Submissions S."/>
        </authorList>
    </citation>
    <scope>NUCLEOTIDE SEQUENCE [LARGE SCALE GENOMIC DNA]</scope>
    <source>
        <strain evidence="3">DSM 3695</strain>
    </source>
</reference>
<organism evidence="2 3">
    <name type="scientific">Chitinophaga arvensicola</name>
    <dbReference type="NCBI Taxonomy" id="29529"/>
    <lineage>
        <taxon>Bacteria</taxon>
        <taxon>Pseudomonadati</taxon>
        <taxon>Bacteroidota</taxon>
        <taxon>Chitinophagia</taxon>
        <taxon>Chitinophagales</taxon>
        <taxon>Chitinophagaceae</taxon>
        <taxon>Chitinophaga</taxon>
    </lineage>
</organism>
<dbReference type="InterPro" id="IPR050194">
    <property type="entry name" value="Glycosyltransferase_grp1"/>
</dbReference>
<dbReference type="Gene3D" id="3.40.50.2000">
    <property type="entry name" value="Glycogen Phosphorylase B"/>
    <property type="match status" value="2"/>
</dbReference>
<dbReference type="EMBL" id="FOJG01000002">
    <property type="protein sequence ID" value="SEW52474.1"/>
    <property type="molecule type" value="Genomic_DNA"/>
</dbReference>
<dbReference type="SUPFAM" id="SSF53756">
    <property type="entry name" value="UDP-Glycosyltransferase/glycogen phosphorylase"/>
    <property type="match status" value="1"/>
</dbReference>
<dbReference type="Proteomes" id="UP000199310">
    <property type="component" value="Unassembled WGS sequence"/>
</dbReference>
<accession>A0A1I0S8N4</accession>
<gene>
    <name evidence="2" type="ORF">SAMN04488122_4859</name>
</gene>
<evidence type="ECO:0000313" key="3">
    <source>
        <dbReference type="Proteomes" id="UP000199310"/>
    </source>
</evidence>